<dbReference type="EMBL" id="CAXKWB010012505">
    <property type="protein sequence ID" value="CAL4104802.1"/>
    <property type="molecule type" value="Genomic_DNA"/>
</dbReference>
<proteinExistence type="predicted"/>
<feature type="compositionally biased region" description="Polar residues" evidence="1">
    <location>
        <begin position="366"/>
        <end position="388"/>
    </location>
</feature>
<feature type="domain" description="IMD" evidence="2">
    <location>
        <begin position="1"/>
        <end position="211"/>
    </location>
</feature>
<dbReference type="GO" id="GO:0009898">
    <property type="term" value="C:cytoplasmic side of plasma membrane"/>
    <property type="evidence" value="ECO:0007669"/>
    <property type="project" value="TreeGrafter"/>
</dbReference>
<dbReference type="Proteomes" id="UP001497623">
    <property type="component" value="Unassembled WGS sequence"/>
</dbReference>
<evidence type="ECO:0000256" key="1">
    <source>
        <dbReference type="SAM" id="MobiDB-lite"/>
    </source>
</evidence>
<dbReference type="InterPro" id="IPR030127">
    <property type="entry name" value="MTSS1/MTSS2"/>
</dbReference>
<feature type="region of interest" description="Disordered" evidence="1">
    <location>
        <begin position="413"/>
        <end position="434"/>
    </location>
</feature>
<dbReference type="PANTHER" id="PTHR15708:SF4">
    <property type="entry name" value="FI21477P1-RELATED"/>
    <property type="match status" value="1"/>
</dbReference>
<feature type="compositionally biased region" description="Low complexity" evidence="1">
    <location>
        <begin position="224"/>
        <end position="251"/>
    </location>
</feature>
<protein>
    <recommendedName>
        <fullName evidence="2">IMD domain-containing protein</fullName>
    </recommendedName>
</protein>
<feature type="non-terminal residue" evidence="3">
    <location>
        <position position="1"/>
    </location>
</feature>
<dbReference type="AlphaFoldDB" id="A0AAV2QZM6"/>
<dbReference type="Gene3D" id="1.20.1270.60">
    <property type="entry name" value="Arfaptin homology (AH) domain/BAR domain"/>
    <property type="match status" value="1"/>
</dbReference>
<dbReference type="GO" id="GO:0015629">
    <property type="term" value="C:actin cytoskeleton"/>
    <property type="evidence" value="ECO:0007669"/>
    <property type="project" value="TreeGrafter"/>
</dbReference>
<gene>
    <name evidence="3" type="ORF">MNOR_LOCUS17853</name>
</gene>
<evidence type="ECO:0000313" key="3">
    <source>
        <dbReference type="EMBL" id="CAL4104802.1"/>
    </source>
</evidence>
<evidence type="ECO:0000313" key="4">
    <source>
        <dbReference type="Proteomes" id="UP001497623"/>
    </source>
</evidence>
<dbReference type="Pfam" id="PF08397">
    <property type="entry name" value="IMD"/>
    <property type="match status" value="1"/>
</dbReference>
<feature type="compositionally biased region" description="Polar residues" evidence="1">
    <location>
        <begin position="259"/>
        <end position="282"/>
    </location>
</feature>
<comment type="caution">
    <text evidence="3">The sequence shown here is derived from an EMBL/GenBank/DDBJ whole genome shotgun (WGS) entry which is preliminary data.</text>
</comment>
<feature type="region of interest" description="Disordered" evidence="1">
    <location>
        <begin position="213"/>
        <end position="282"/>
    </location>
</feature>
<dbReference type="GO" id="GO:0030031">
    <property type="term" value="P:cell projection assembly"/>
    <property type="evidence" value="ECO:0007669"/>
    <property type="project" value="TreeGrafter"/>
</dbReference>
<evidence type="ECO:0000259" key="2">
    <source>
        <dbReference type="PROSITE" id="PS51338"/>
    </source>
</evidence>
<dbReference type="GO" id="GO:0007009">
    <property type="term" value="P:plasma membrane organization"/>
    <property type="evidence" value="ECO:0007669"/>
    <property type="project" value="InterPro"/>
</dbReference>
<name>A0AAV2QZM6_MEGNR</name>
<dbReference type="PANTHER" id="PTHR15708">
    <property type="entry name" value="ACTIN BUNDLING/MISSING IN METASTASIS-RELATED"/>
    <property type="match status" value="1"/>
</dbReference>
<organism evidence="3 4">
    <name type="scientific">Meganyctiphanes norvegica</name>
    <name type="common">Northern krill</name>
    <name type="synonym">Thysanopoda norvegica</name>
    <dbReference type="NCBI Taxonomy" id="48144"/>
    <lineage>
        <taxon>Eukaryota</taxon>
        <taxon>Metazoa</taxon>
        <taxon>Ecdysozoa</taxon>
        <taxon>Arthropoda</taxon>
        <taxon>Crustacea</taxon>
        <taxon>Multicrustacea</taxon>
        <taxon>Malacostraca</taxon>
        <taxon>Eumalacostraca</taxon>
        <taxon>Eucarida</taxon>
        <taxon>Euphausiacea</taxon>
        <taxon>Euphausiidae</taxon>
        <taxon>Meganyctiphanes</taxon>
    </lineage>
</organism>
<dbReference type="InterPro" id="IPR027267">
    <property type="entry name" value="AH/BAR_dom_sf"/>
</dbReference>
<accession>A0AAV2QZM6</accession>
<dbReference type="InterPro" id="IPR013606">
    <property type="entry name" value="I-BAR_dom"/>
</dbReference>
<dbReference type="PROSITE" id="PS51338">
    <property type="entry name" value="IMD"/>
    <property type="match status" value="1"/>
</dbReference>
<dbReference type="SUPFAM" id="SSF103657">
    <property type="entry name" value="BAR/IMD domain-like"/>
    <property type="match status" value="1"/>
</dbReference>
<feature type="compositionally biased region" description="Low complexity" evidence="1">
    <location>
        <begin position="413"/>
        <end position="426"/>
    </location>
</feature>
<keyword evidence="4" id="KW-1185">Reference proteome</keyword>
<feature type="region of interest" description="Disordered" evidence="1">
    <location>
        <begin position="299"/>
        <end position="389"/>
    </location>
</feature>
<dbReference type="GO" id="GO:0003779">
    <property type="term" value="F:actin binding"/>
    <property type="evidence" value="ECO:0007669"/>
    <property type="project" value="InterPro"/>
</dbReference>
<sequence>RSTVVALSAFLDAFQKIADAATGTRGATKEVGAALTRICLRHRAVESRVKALTSALLDCIVGPLQDKVEEWRRSQNSLDKEHTKEYKKSRTEIKKRTENALRLQKKAKKASKGSDLNKTCQVLESTVVDLRSRYSALEANERSYVRSALIEERSRYCTFSNAFKPVLDEEVGLLSELGHLQEVMVQLEKHSQDPNSLPPASEQVLMDIKGGEAKWSWQTPPSSPGSSLGSRKSSMCSISSINSSGSSSTHSPSHHNRTRSVSQGTQRLVSVSSQDSGFTSQDTLCHPQHQQILANLQGSGLSEQSGGSEGSGGGSPCVTVGGTGTATWPNLTDQAMHKAAPPITDRPHTISTAYEKGRDRPPLTVYTFQPPNAQSGPSSPQICSQPVSPISLDLENGGVSPLAGHTATISRRSSRTSLINNLSSSSQESLNAQV</sequence>
<feature type="non-terminal residue" evidence="3">
    <location>
        <position position="434"/>
    </location>
</feature>
<reference evidence="3 4" key="1">
    <citation type="submission" date="2024-05" db="EMBL/GenBank/DDBJ databases">
        <authorList>
            <person name="Wallberg A."/>
        </authorList>
    </citation>
    <scope>NUCLEOTIDE SEQUENCE [LARGE SCALE GENOMIC DNA]</scope>
</reference>
<dbReference type="GO" id="GO:0005543">
    <property type="term" value="F:phospholipid binding"/>
    <property type="evidence" value="ECO:0007669"/>
    <property type="project" value="TreeGrafter"/>
</dbReference>